<reference evidence="1" key="1">
    <citation type="submission" date="2023-07" db="EMBL/GenBank/DDBJ databases">
        <title>draft genome sequence of fig (Ficus carica).</title>
        <authorList>
            <person name="Takahashi T."/>
            <person name="Nishimura K."/>
        </authorList>
    </citation>
    <scope>NUCLEOTIDE SEQUENCE</scope>
</reference>
<accession>A0AA88JAK2</accession>
<evidence type="ECO:0000313" key="2">
    <source>
        <dbReference type="Proteomes" id="UP001187192"/>
    </source>
</evidence>
<dbReference type="EMBL" id="BTGU01000989">
    <property type="protein sequence ID" value="GMN69978.1"/>
    <property type="molecule type" value="Genomic_DNA"/>
</dbReference>
<dbReference type="Proteomes" id="UP001187192">
    <property type="component" value="Unassembled WGS sequence"/>
</dbReference>
<sequence>MAYGVTSSMADPDFAGIPAIAIACRRIAFAISALRGSSLGDVAKLFHRGEVAMTIAIPASRGFVRGLS</sequence>
<proteinExistence type="predicted"/>
<evidence type="ECO:0000313" key="1">
    <source>
        <dbReference type="EMBL" id="GMN69978.1"/>
    </source>
</evidence>
<name>A0AA88JAK2_FICCA</name>
<gene>
    <name evidence="1" type="ORF">TIFTF001_039020</name>
</gene>
<organism evidence="1 2">
    <name type="scientific">Ficus carica</name>
    <name type="common">Common fig</name>
    <dbReference type="NCBI Taxonomy" id="3494"/>
    <lineage>
        <taxon>Eukaryota</taxon>
        <taxon>Viridiplantae</taxon>
        <taxon>Streptophyta</taxon>
        <taxon>Embryophyta</taxon>
        <taxon>Tracheophyta</taxon>
        <taxon>Spermatophyta</taxon>
        <taxon>Magnoliopsida</taxon>
        <taxon>eudicotyledons</taxon>
        <taxon>Gunneridae</taxon>
        <taxon>Pentapetalae</taxon>
        <taxon>rosids</taxon>
        <taxon>fabids</taxon>
        <taxon>Rosales</taxon>
        <taxon>Moraceae</taxon>
        <taxon>Ficeae</taxon>
        <taxon>Ficus</taxon>
    </lineage>
</organism>
<comment type="caution">
    <text evidence="1">The sequence shown here is derived from an EMBL/GenBank/DDBJ whole genome shotgun (WGS) entry which is preliminary data.</text>
</comment>
<dbReference type="AlphaFoldDB" id="A0AA88JAK2"/>
<protein>
    <submittedName>
        <fullName evidence="1">Uncharacterized protein</fullName>
    </submittedName>
</protein>
<keyword evidence="2" id="KW-1185">Reference proteome</keyword>